<evidence type="ECO:0000313" key="4">
    <source>
        <dbReference type="Proteomes" id="UP000076935"/>
    </source>
</evidence>
<evidence type="ECO:0000256" key="1">
    <source>
        <dbReference type="ARBA" id="ARBA00022679"/>
    </source>
</evidence>
<dbReference type="SUPFAM" id="SSF51161">
    <property type="entry name" value="Trimeric LpxA-like enzymes"/>
    <property type="match status" value="1"/>
</dbReference>
<dbReference type="EMBL" id="LQWY01000056">
    <property type="protein sequence ID" value="OAH59762.1"/>
    <property type="molecule type" value="Genomic_DNA"/>
</dbReference>
<sequence length="109" mass="12056">MGNNIAIGDRTEIHCGKEIVIGDNCNISWDVVIMDRDYHRLNKQEHVYNPVYISDNVWIGCRSVILKGVKIGKGAVIAAGSVVTKDVPPNTVVGGNPAKILRDNIYWRP</sequence>
<dbReference type="InterPro" id="IPR001451">
    <property type="entry name" value="Hexapep"/>
</dbReference>
<keyword evidence="4" id="KW-1185">Reference proteome</keyword>
<accession>A0A177L310</accession>
<dbReference type="CDD" id="cd04647">
    <property type="entry name" value="LbH_MAT_like"/>
    <property type="match status" value="1"/>
</dbReference>
<protein>
    <recommendedName>
        <fullName evidence="5">Acetyltransferase</fullName>
    </recommendedName>
</protein>
<dbReference type="Pfam" id="PF00132">
    <property type="entry name" value="Hexapep"/>
    <property type="match status" value="1"/>
</dbReference>
<name>A0A177L310_9BACI</name>
<dbReference type="AlphaFoldDB" id="A0A177L310"/>
<dbReference type="GO" id="GO:0016740">
    <property type="term" value="F:transferase activity"/>
    <property type="evidence" value="ECO:0007669"/>
    <property type="project" value="UniProtKB-KW"/>
</dbReference>
<dbReference type="PROSITE" id="PS00101">
    <property type="entry name" value="HEXAPEP_TRANSFERASES"/>
    <property type="match status" value="1"/>
</dbReference>
<dbReference type="InterPro" id="IPR011004">
    <property type="entry name" value="Trimer_LpxA-like_sf"/>
</dbReference>
<dbReference type="PANTHER" id="PTHR23416">
    <property type="entry name" value="SIALIC ACID SYNTHASE-RELATED"/>
    <property type="match status" value="1"/>
</dbReference>
<dbReference type="Gene3D" id="2.160.10.10">
    <property type="entry name" value="Hexapeptide repeat proteins"/>
    <property type="match status" value="1"/>
</dbReference>
<dbReference type="Proteomes" id="UP000076935">
    <property type="component" value="Unassembled WGS sequence"/>
</dbReference>
<dbReference type="InterPro" id="IPR018357">
    <property type="entry name" value="Hexapep_transf_CS"/>
</dbReference>
<comment type="caution">
    <text evidence="3">The sequence shown here is derived from an EMBL/GenBank/DDBJ whole genome shotgun (WGS) entry which is preliminary data.</text>
</comment>
<evidence type="ECO:0000256" key="2">
    <source>
        <dbReference type="ARBA" id="ARBA00022737"/>
    </source>
</evidence>
<keyword evidence="2" id="KW-0677">Repeat</keyword>
<evidence type="ECO:0008006" key="5">
    <source>
        <dbReference type="Google" id="ProtNLM"/>
    </source>
</evidence>
<keyword evidence="1" id="KW-0808">Transferase</keyword>
<organism evidence="3 4">
    <name type="scientific">Domibacillus aminovorans</name>
    <dbReference type="NCBI Taxonomy" id="29332"/>
    <lineage>
        <taxon>Bacteria</taxon>
        <taxon>Bacillati</taxon>
        <taxon>Bacillota</taxon>
        <taxon>Bacilli</taxon>
        <taxon>Bacillales</taxon>
        <taxon>Bacillaceae</taxon>
        <taxon>Domibacillus</taxon>
    </lineage>
</organism>
<gene>
    <name evidence="3" type="ORF">AWH49_03210</name>
</gene>
<proteinExistence type="predicted"/>
<dbReference type="InterPro" id="IPR051159">
    <property type="entry name" value="Hexapeptide_acetyltransf"/>
</dbReference>
<reference evidence="3 4" key="1">
    <citation type="submission" date="2016-01" db="EMBL/GenBank/DDBJ databases">
        <title>Investigation of taxonomic status of Bacillus aminovorans.</title>
        <authorList>
            <person name="Verma A."/>
            <person name="Pal Y."/>
            <person name="Krishnamurthi S."/>
        </authorList>
    </citation>
    <scope>NUCLEOTIDE SEQUENCE [LARGE SCALE GENOMIC DNA]</scope>
    <source>
        <strain evidence="3 4">DSM 1314</strain>
    </source>
</reference>
<evidence type="ECO:0000313" key="3">
    <source>
        <dbReference type="EMBL" id="OAH59762.1"/>
    </source>
</evidence>
<dbReference type="PANTHER" id="PTHR23416:SF78">
    <property type="entry name" value="LIPOPOLYSACCHARIDE BIOSYNTHESIS O-ACETYL TRANSFERASE WBBJ-RELATED"/>
    <property type="match status" value="1"/>
</dbReference>